<keyword evidence="1" id="KW-1133">Transmembrane helix</keyword>
<evidence type="ECO:0000313" key="3">
    <source>
        <dbReference type="Proteomes" id="UP000523196"/>
    </source>
</evidence>
<keyword evidence="3" id="KW-1185">Reference proteome</keyword>
<keyword evidence="1" id="KW-0472">Membrane</keyword>
<comment type="caution">
    <text evidence="2">The sequence shown here is derived from an EMBL/GenBank/DDBJ whole genome shotgun (WGS) entry which is preliminary data.</text>
</comment>
<name>A0A7W3TMP5_9GAMM</name>
<proteinExistence type="predicted"/>
<feature type="transmembrane region" description="Helical" evidence="1">
    <location>
        <begin position="44"/>
        <end position="62"/>
    </location>
</feature>
<protein>
    <submittedName>
        <fullName evidence="2">Uncharacterized protein</fullName>
    </submittedName>
</protein>
<evidence type="ECO:0000313" key="2">
    <source>
        <dbReference type="EMBL" id="MBB1061180.1"/>
    </source>
</evidence>
<dbReference type="RefSeq" id="WP_182687774.1">
    <property type="nucleotide sequence ID" value="NZ_JACHTF010000012.1"/>
</dbReference>
<keyword evidence="1" id="KW-0812">Transmembrane</keyword>
<sequence>MDMKTLLVAHTLIAGACGIPARLRVAGFLLSSESIRSPRIARRYFYRYLLFCFYYLVSFMLTPLVLKPVLPYFRDMAWAGKGYLYFLLCIPLAIIMYVVDYRFICWADGPKLRARARLAEKLSTHVHASAGVKERTRR</sequence>
<dbReference type="EMBL" id="JACHTF010000012">
    <property type="protein sequence ID" value="MBB1061180.1"/>
    <property type="molecule type" value="Genomic_DNA"/>
</dbReference>
<reference evidence="2 3" key="1">
    <citation type="submission" date="2020-08" db="EMBL/GenBank/DDBJ databases">
        <authorList>
            <person name="Xu S."/>
            <person name="Li A."/>
        </authorList>
    </citation>
    <scope>NUCLEOTIDE SEQUENCE [LARGE SCALE GENOMIC DNA]</scope>
    <source>
        <strain evidence="2 3">119BY6-57</strain>
    </source>
</reference>
<feature type="transmembrane region" description="Helical" evidence="1">
    <location>
        <begin position="82"/>
        <end position="103"/>
    </location>
</feature>
<accession>A0A7W3TMP5</accession>
<dbReference type="AlphaFoldDB" id="A0A7W3TMP5"/>
<dbReference type="PROSITE" id="PS51257">
    <property type="entry name" value="PROKAR_LIPOPROTEIN"/>
    <property type="match status" value="1"/>
</dbReference>
<dbReference type="Proteomes" id="UP000523196">
    <property type="component" value="Unassembled WGS sequence"/>
</dbReference>
<evidence type="ECO:0000256" key="1">
    <source>
        <dbReference type="SAM" id="Phobius"/>
    </source>
</evidence>
<organism evidence="2 3">
    <name type="scientific">Marilutibacter spongiae</name>
    <dbReference type="NCBI Taxonomy" id="2025720"/>
    <lineage>
        <taxon>Bacteria</taxon>
        <taxon>Pseudomonadati</taxon>
        <taxon>Pseudomonadota</taxon>
        <taxon>Gammaproteobacteria</taxon>
        <taxon>Lysobacterales</taxon>
        <taxon>Lysobacteraceae</taxon>
        <taxon>Marilutibacter</taxon>
    </lineage>
</organism>
<gene>
    <name evidence="2" type="ORF">H4F98_11440</name>
</gene>